<feature type="coiled-coil region" evidence="1">
    <location>
        <begin position="729"/>
        <end position="756"/>
    </location>
</feature>
<organism evidence="2 3">
    <name type="scientific">Chironomus riparius</name>
    <dbReference type="NCBI Taxonomy" id="315576"/>
    <lineage>
        <taxon>Eukaryota</taxon>
        <taxon>Metazoa</taxon>
        <taxon>Ecdysozoa</taxon>
        <taxon>Arthropoda</taxon>
        <taxon>Hexapoda</taxon>
        <taxon>Insecta</taxon>
        <taxon>Pterygota</taxon>
        <taxon>Neoptera</taxon>
        <taxon>Endopterygota</taxon>
        <taxon>Diptera</taxon>
        <taxon>Nematocera</taxon>
        <taxon>Chironomoidea</taxon>
        <taxon>Chironomidae</taxon>
        <taxon>Chironominae</taxon>
        <taxon>Chironomus</taxon>
    </lineage>
</organism>
<keyword evidence="3" id="KW-1185">Reference proteome</keyword>
<keyword evidence="1" id="KW-0175">Coiled coil</keyword>
<reference evidence="2" key="1">
    <citation type="submission" date="2022-01" db="EMBL/GenBank/DDBJ databases">
        <authorList>
            <person name="King R."/>
        </authorList>
    </citation>
    <scope>NUCLEOTIDE SEQUENCE</scope>
</reference>
<evidence type="ECO:0000313" key="3">
    <source>
        <dbReference type="Proteomes" id="UP001153620"/>
    </source>
</evidence>
<accession>A0A9P0J5S6</accession>
<dbReference type="PANTHER" id="PTHR33053">
    <property type="entry name" value="PROTEIN, PUTATIVE-RELATED"/>
    <property type="match status" value="1"/>
</dbReference>
<dbReference type="Proteomes" id="UP001153620">
    <property type="component" value="Chromosome 3"/>
</dbReference>
<reference evidence="2" key="2">
    <citation type="submission" date="2022-10" db="EMBL/GenBank/DDBJ databases">
        <authorList>
            <consortium name="ENA_rothamsted_submissions"/>
            <consortium name="culmorum"/>
            <person name="King R."/>
        </authorList>
    </citation>
    <scope>NUCLEOTIDE SEQUENCE</scope>
</reference>
<dbReference type="EMBL" id="OU895879">
    <property type="protein sequence ID" value="CAH1730469.1"/>
    <property type="molecule type" value="Genomic_DNA"/>
</dbReference>
<proteinExistence type="predicted"/>
<sequence>MYLNCIGVCGDANGTEGIKEGKRIKQESKNNIEYNSDKPLEISKKDADSLCIDNCTKFSIKKVNELRVRSESQLNSLFITDSNTKLINEKTDLIKKKLLVETKVKDSEAVNHIVSGLRIIALRKKIPCTAINDILKLLKPIFPKIPLDYRTILETPRITNVRNVMPGQYVHFGLKSGIIFKIRQLELKNSIVKLDIFIDGVSVHQTSKNKTFWVILARINGYENSIIPIGLYNGPRKPDDFDDFLSEFVYELKAILDTGIVINCVTVKLNNFCLDTPARASTLGIIGHAGYRSCVRCLCNGCREDGRMLFKKSDVKRTDQMFKDRTDLKFHVRDSLVERELCINTISQFPLDFLHVICLGTTRRLFRKLIGPDKPLFPKSRSKIDEILDKINLTLPTEIHRTFRNINDISSFKGHEWRIILLKIAPLIFKHTISQSFYQHFLLLTCSFSILCSPEICIKYNQIAHEMLSKFNSLIAILYGDHLYVPMVHQSTHFADEVIIQQQPCDKFSTWEFESYMTPIKNLVHGPKLPLSQMFRRITEYFNCPNNLVPQKNLSKKGKTFLYYQGIRIDTKDCRDRFFLTKQKDLIVILKIVNFEKCQFLCRRLKIIEDFFLKPIVASKLNFFHASTQYEGEKFLIDMTQIERKLMCMITEEDSLFFAPITIIMFTVVKNKQNAFYVIRKIWLSEVDEEGKIYAYYPAPAKMNKYLEKGTSVKKNWKHEEIFVQLNDIQDLKEANDFIEKKIQFLNSDVEEKQQNKKIKLNDTESLEEYDFNEGFDEEALDETLLSQVVPNSINQSSIIDNDDVFSETPFRFDSFSPRQVQHTQQGNMVLVSKESLDYLINEIQNIKITQQHQVNLMTNFMEMVRDEFKSLKNDLAAQRNDSLDITYKPPIISTTEELNEMEEKLGLMNESFLNDYKAMVSIDQRSKPIFSA</sequence>
<name>A0A9P0J5S6_9DIPT</name>
<evidence type="ECO:0008006" key="4">
    <source>
        <dbReference type="Google" id="ProtNLM"/>
    </source>
</evidence>
<gene>
    <name evidence="2" type="ORF">CHIRRI_LOCUS12495</name>
</gene>
<evidence type="ECO:0000256" key="1">
    <source>
        <dbReference type="SAM" id="Coils"/>
    </source>
</evidence>
<dbReference type="OrthoDB" id="10062454at2759"/>
<evidence type="ECO:0000313" key="2">
    <source>
        <dbReference type="EMBL" id="CAH1730469.1"/>
    </source>
</evidence>
<protein>
    <recommendedName>
        <fullName evidence="4">Transposase domain-containing protein</fullName>
    </recommendedName>
</protein>
<dbReference type="AlphaFoldDB" id="A0A9P0J5S6"/>